<name>A0ABY8MYH9_9PSED</name>
<organism evidence="1 2">
    <name type="scientific">Pseudomonas migulae</name>
    <dbReference type="NCBI Taxonomy" id="78543"/>
    <lineage>
        <taxon>Bacteria</taxon>
        <taxon>Pseudomonadati</taxon>
        <taxon>Pseudomonadota</taxon>
        <taxon>Gammaproteobacteria</taxon>
        <taxon>Pseudomonadales</taxon>
        <taxon>Pseudomonadaceae</taxon>
        <taxon>Pseudomonas</taxon>
    </lineage>
</organism>
<evidence type="ECO:0000313" key="2">
    <source>
        <dbReference type="Proteomes" id="UP001243713"/>
    </source>
</evidence>
<dbReference type="EMBL" id="CP093428">
    <property type="protein sequence ID" value="WGK92136.1"/>
    <property type="molecule type" value="Genomic_DNA"/>
</dbReference>
<reference evidence="1 2" key="1">
    <citation type="submission" date="2022-03" db="EMBL/GenBank/DDBJ databases">
        <title>Plant growth promoting endophytes with ACC deaminase activity.</title>
        <authorList>
            <person name="Charles T."/>
            <person name="Van Dyk A."/>
            <person name="Cheng J."/>
            <person name="Heil J."/>
        </authorList>
    </citation>
    <scope>NUCLEOTIDE SEQUENCE [LARGE SCALE GENOMIC DNA]</scope>
    <source>
        <strain evidence="1 2">8R6</strain>
    </source>
</reference>
<keyword evidence="2" id="KW-1185">Reference proteome</keyword>
<protein>
    <submittedName>
        <fullName evidence="1">Uncharacterized protein</fullName>
    </submittedName>
</protein>
<accession>A0ABY8MYH9</accession>
<evidence type="ECO:0000313" key="1">
    <source>
        <dbReference type="EMBL" id="WGK92136.1"/>
    </source>
</evidence>
<dbReference type="Proteomes" id="UP001243713">
    <property type="component" value="Chromosome"/>
</dbReference>
<gene>
    <name evidence="1" type="ORF">MOQ58_08065</name>
</gene>
<dbReference type="RefSeq" id="WP_280163288.1">
    <property type="nucleotide sequence ID" value="NZ_CP093428.1"/>
</dbReference>
<sequence length="91" mass="10068">MTESSLIAEARQCSVLFRLGRDVEAALHMVQICSDVQSAMGQETVEVQSRWTALLTDMQACQEAQDWLALADYLDYELPQLLEAATAGQGF</sequence>
<proteinExistence type="predicted"/>